<dbReference type="PROSITE" id="PS51532">
    <property type="entry name" value="PITH"/>
    <property type="match status" value="1"/>
</dbReference>
<dbReference type="SUPFAM" id="SSF49785">
    <property type="entry name" value="Galactose-binding domain-like"/>
    <property type="match status" value="1"/>
</dbReference>
<evidence type="ECO:0000313" key="4">
    <source>
        <dbReference type="Proteomes" id="UP001208570"/>
    </source>
</evidence>
<dbReference type="Proteomes" id="UP001208570">
    <property type="component" value="Unassembled WGS sequence"/>
</dbReference>
<dbReference type="InterPro" id="IPR010400">
    <property type="entry name" value="PITH_dom"/>
</dbReference>
<name>A0AAD9NF35_9ANNE</name>
<proteinExistence type="predicted"/>
<dbReference type="InterPro" id="IPR008979">
    <property type="entry name" value="Galactose-bd-like_sf"/>
</dbReference>
<dbReference type="InterPro" id="IPR037047">
    <property type="entry name" value="PITH_dom_sf"/>
</dbReference>
<protein>
    <recommendedName>
        <fullName evidence="2">PITH domain-containing protein</fullName>
    </recommendedName>
</protein>
<evidence type="ECO:0000313" key="3">
    <source>
        <dbReference type="EMBL" id="KAK2167695.1"/>
    </source>
</evidence>
<sequence>MAANMKEITVDSQFQPELTNAGGKLVVVDFYAVCNPTIDLLSLINKSGCECLNEEDDHPLSHALTSKGGYLSSDCDEQLIIFISFNQAVKLHSLKIHGPPDSGPKTVKVFINTTSTLDFDSAENMTPVQQLE</sequence>
<dbReference type="EMBL" id="JAODUP010000025">
    <property type="protein sequence ID" value="KAK2167695.1"/>
    <property type="molecule type" value="Genomic_DNA"/>
</dbReference>
<dbReference type="AlphaFoldDB" id="A0AAD9NF35"/>
<keyword evidence="1" id="KW-1015">Disulfide bond</keyword>
<accession>A0AAD9NF35</accession>
<feature type="domain" description="PITH" evidence="2">
    <location>
        <begin position="29"/>
        <end position="132"/>
    </location>
</feature>
<organism evidence="3 4">
    <name type="scientific">Paralvinella palmiformis</name>
    <dbReference type="NCBI Taxonomy" id="53620"/>
    <lineage>
        <taxon>Eukaryota</taxon>
        <taxon>Metazoa</taxon>
        <taxon>Spiralia</taxon>
        <taxon>Lophotrochozoa</taxon>
        <taxon>Annelida</taxon>
        <taxon>Polychaeta</taxon>
        <taxon>Sedentaria</taxon>
        <taxon>Canalipalpata</taxon>
        <taxon>Terebellida</taxon>
        <taxon>Terebelliformia</taxon>
        <taxon>Alvinellidae</taxon>
        <taxon>Paralvinella</taxon>
    </lineage>
</organism>
<dbReference type="Gene3D" id="2.60.120.470">
    <property type="entry name" value="PITH domain"/>
    <property type="match status" value="1"/>
</dbReference>
<comment type="caution">
    <text evidence="3">The sequence shown here is derived from an EMBL/GenBank/DDBJ whole genome shotgun (WGS) entry which is preliminary data.</text>
</comment>
<dbReference type="Pfam" id="PF06201">
    <property type="entry name" value="PITH"/>
    <property type="match status" value="1"/>
</dbReference>
<evidence type="ECO:0000256" key="1">
    <source>
        <dbReference type="ARBA" id="ARBA00023157"/>
    </source>
</evidence>
<reference evidence="3" key="1">
    <citation type="journal article" date="2023" name="Mol. Biol. Evol.">
        <title>Third-Generation Sequencing Reveals the Adaptive Role of the Epigenome in Three Deep-Sea Polychaetes.</title>
        <authorList>
            <person name="Perez M."/>
            <person name="Aroh O."/>
            <person name="Sun Y."/>
            <person name="Lan Y."/>
            <person name="Juniper S.K."/>
            <person name="Young C.R."/>
            <person name="Angers B."/>
            <person name="Qian P.Y."/>
        </authorList>
    </citation>
    <scope>NUCLEOTIDE SEQUENCE</scope>
    <source>
        <strain evidence="3">P08H-3</strain>
    </source>
</reference>
<gene>
    <name evidence="3" type="ORF">LSH36_25g06032</name>
</gene>
<keyword evidence="4" id="KW-1185">Reference proteome</keyword>
<dbReference type="GO" id="GO:0005737">
    <property type="term" value="C:cytoplasm"/>
    <property type="evidence" value="ECO:0007669"/>
    <property type="project" value="UniProtKB-ARBA"/>
</dbReference>
<evidence type="ECO:0000259" key="2">
    <source>
        <dbReference type="PROSITE" id="PS51532"/>
    </source>
</evidence>
<dbReference type="PANTHER" id="PTHR46115">
    <property type="entry name" value="THIOREDOXIN-LIKE PROTEIN 1"/>
    <property type="match status" value="1"/>
</dbReference>